<evidence type="ECO:0000256" key="1">
    <source>
        <dbReference type="ARBA" id="ARBA00022729"/>
    </source>
</evidence>
<keyword evidence="1 2" id="KW-0732">Signal</keyword>
<dbReference type="EMBL" id="FOVD01000005">
    <property type="protein sequence ID" value="SFN60619.1"/>
    <property type="molecule type" value="Genomic_DNA"/>
</dbReference>
<evidence type="ECO:0000259" key="3">
    <source>
        <dbReference type="Pfam" id="PF05572"/>
    </source>
</evidence>
<evidence type="ECO:0000259" key="4">
    <source>
        <dbReference type="Pfam" id="PF18962"/>
    </source>
</evidence>
<dbReference type="OrthoDB" id="6385856at2"/>
<proteinExistence type="predicted"/>
<dbReference type="InterPro" id="IPR008754">
    <property type="entry name" value="Peptidase_M43"/>
</dbReference>
<evidence type="ECO:0000256" key="2">
    <source>
        <dbReference type="SAM" id="SignalP"/>
    </source>
</evidence>
<dbReference type="InterPro" id="IPR024079">
    <property type="entry name" value="MetalloPept_cat_dom_sf"/>
</dbReference>
<evidence type="ECO:0000313" key="6">
    <source>
        <dbReference type="EMBL" id="SFN60619.1"/>
    </source>
</evidence>
<reference evidence="7" key="1">
    <citation type="submission" date="2016-10" db="EMBL/GenBank/DDBJ databases">
        <authorList>
            <person name="Varghese N."/>
            <person name="Submissions S."/>
        </authorList>
    </citation>
    <scope>NUCLEOTIDE SEQUENCE [LARGE SCALE GENOMIC DNA]</scope>
    <source>
        <strain evidence="7">DSM 25575</strain>
    </source>
</reference>
<organism evidence="6 7">
    <name type="scientific">Chryseobacterium oleae</name>
    <dbReference type="NCBI Taxonomy" id="491207"/>
    <lineage>
        <taxon>Bacteria</taxon>
        <taxon>Pseudomonadati</taxon>
        <taxon>Bacteroidota</taxon>
        <taxon>Flavobacteriia</taxon>
        <taxon>Flavobacteriales</taxon>
        <taxon>Weeksellaceae</taxon>
        <taxon>Chryseobacterium group</taxon>
        <taxon>Chryseobacterium</taxon>
    </lineage>
</organism>
<dbReference type="NCBIfam" id="TIGR04183">
    <property type="entry name" value="Por_Secre_tail"/>
    <property type="match status" value="1"/>
</dbReference>
<dbReference type="Pfam" id="PF20009">
    <property type="entry name" value="GEVED"/>
    <property type="match status" value="1"/>
</dbReference>
<feature type="domain" description="GEVED" evidence="5">
    <location>
        <begin position="452"/>
        <end position="532"/>
    </location>
</feature>
<dbReference type="SUPFAM" id="SSF55486">
    <property type="entry name" value="Metalloproteases ('zincins'), catalytic domain"/>
    <property type="match status" value="1"/>
</dbReference>
<dbReference type="Proteomes" id="UP000198769">
    <property type="component" value="Unassembled WGS sequence"/>
</dbReference>
<dbReference type="Pfam" id="PF18962">
    <property type="entry name" value="Por_Secre_tail"/>
    <property type="match status" value="1"/>
</dbReference>
<name>A0A1I5AEJ8_CHROL</name>
<dbReference type="AlphaFoldDB" id="A0A1I5AEJ8"/>
<feature type="domain" description="Peptidase M43 pregnancy-associated plasma-A" evidence="3">
    <location>
        <begin position="185"/>
        <end position="343"/>
    </location>
</feature>
<dbReference type="InterPro" id="IPR045474">
    <property type="entry name" value="GEVED"/>
</dbReference>
<dbReference type="GO" id="GO:0008237">
    <property type="term" value="F:metallopeptidase activity"/>
    <property type="evidence" value="ECO:0007669"/>
    <property type="project" value="InterPro"/>
</dbReference>
<evidence type="ECO:0000259" key="5">
    <source>
        <dbReference type="Pfam" id="PF20009"/>
    </source>
</evidence>
<dbReference type="Gene3D" id="3.40.390.10">
    <property type="entry name" value="Collagenase (Catalytic Domain)"/>
    <property type="match status" value="1"/>
</dbReference>
<evidence type="ECO:0000313" key="7">
    <source>
        <dbReference type="Proteomes" id="UP000198769"/>
    </source>
</evidence>
<dbReference type="Pfam" id="PF05572">
    <property type="entry name" value="Peptidase_M43"/>
    <property type="match status" value="1"/>
</dbReference>
<sequence length="627" mass="67246">MKKIFLCGIVLSALSLSAQQKKDWCDFDTEQRGHEKENQEIDDMIRSIRNRILNSNQNSTAKNGSGSAFKTVNGIYEIPVVVHVIAPTGAAIGSDYNKSDEQIQAWLDRCNAMYAGTHQWAQGVPADFGVAATMPIKLVLAKRDPSCNATTGIIRYNGGTLTGYDDFGVKRSGTDGVTTAQVKTIAPHWPEASYFNIYIMNKVDGGGQYGIMGWAGLPQNIDSAYESFMKSFVVTLQDDITLAHEFGHSMGLLHTFGNANAQPPAGTTATSFCPAQTTNDCTKDDDGVCDTERSRSLLSDFPAPTNNSMNYCTGANYQGVQYNMMNYTNPRAFKFTNGQHDKAATSFFLLRGSLSTSLGATAPGASATAIGAPIAACTPSGLANAASNNYFVGPTLVKLGNINNASTGVWQNAPSYYVDYTGASCLRATSTQLLVSQSHNLQVNVSGSDNEVRAWIDFNNNGTFEASELVASGDNVAADPSTLIGTVNATFTAPASTVLNTPLRMRVMVDDENTNMTACGQLQYGQAEDYTVKFVTVLGTSEVKAENNDLVIYPNPVATGDNVFIKAKNGKDLKVSISDMSGRLIASPSVQEQGSGIYKINQQLEKGVYMVQISNGKESKTSKLIIK</sequence>
<gene>
    <name evidence="6" type="ORF">SAMN05421594_3522</name>
</gene>
<feature type="signal peptide" evidence="2">
    <location>
        <begin position="1"/>
        <end position="18"/>
    </location>
</feature>
<feature type="domain" description="Secretion system C-terminal sorting" evidence="4">
    <location>
        <begin position="552"/>
        <end position="626"/>
    </location>
</feature>
<feature type="chain" id="PRO_5011728031" evidence="2">
    <location>
        <begin position="19"/>
        <end position="627"/>
    </location>
</feature>
<accession>A0A1I5AEJ8</accession>
<dbReference type="RefSeq" id="WP_090025785.1">
    <property type="nucleotide sequence ID" value="NZ_FOVD01000005.1"/>
</dbReference>
<keyword evidence="7" id="KW-1185">Reference proteome</keyword>
<protein>
    <submittedName>
        <fullName evidence="6">Por secretion system C-terminal sorting domain-containing protein</fullName>
    </submittedName>
</protein>
<dbReference type="InterPro" id="IPR026444">
    <property type="entry name" value="Secre_tail"/>
</dbReference>